<keyword evidence="2" id="KW-0732">Signal</keyword>
<feature type="signal peptide" evidence="2">
    <location>
        <begin position="1"/>
        <end position="28"/>
    </location>
</feature>
<gene>
    <name evidence="3" type="ORF">ACFQVC_21155</name>
</gene>
<proteinExistence type="predicted"/>
<feature type="region of interest" description="Disordered" evidence="1">
    <location>
        <begin position="29"/>
        <end position="56"/>
    </location>
</feature>
<organism evidence="3 4">
    <name type="scientific">Streptomyces monticola</name>
    <dbReference type="NCBI Taxonomy" id="2666263"/>
    <lineage>
        <taxon>Bacteria</taxon>
        <taxon>Bacillati</taxon>
        <taxon>Actinomycetota</taxon>
        <taxon>Actinomycetes</taxon>
        <taxon>Kitasatosporales</taxon>
        <taxon>Streptomycetaceae</taxon>
        <taxon>Streptomyces</taxon>
    </lineage>
</organism>
<dbReference type="RefSeq" id="WP_381832296.1">
    <property type="nucleotide sequence ID" value="NZ_JBHTCF010000008.1"/>
</dbReference>
<evidence type="ECO:0000256" key="2">
    <source>
        <dbReference type="SAM" id="SignalP"/>
    </source>
</evidence>
<feature type="compositionally biased region" description="Low complexity" evidence="1">
    <location>
        <begin position="29"/>
        <end position="54"/>
    </location>
</feature>
<protein>
    <recommendedName>
        <fullName evidence="5">Secreted protein</fullName>
    </recommendedName>
</protein>
<keyword evidence="4" id="KW-1185">Reference proteome</keyword>
<evidence type="ECO:0000256" key="1">
    <source>
        <dbReference type="SAM" id="MobiDB-lite"/>
    </source>
</evidence>
<feature type="chain" id="PRO_5047540761" description="Secreted protein" evidence="2">
    <location>
        <begin position="29"/>
        <end position="128"/>
    </location>
</feature>
<evidence type="ECO:0008006" key="5">
    <source>
        <dbReference type="Google" id="ProtNLM"/>
    </source>
</evidence>
<comment type="caution">
    <text evidence="3">The sequence shown here is derived from an EMBL/GenBank/DDBJ whole genome shotgun (WGS) entry which is preliminary data.</text>
</comment>
<name>A0ABW2JME0_9ACTN</name>
<evidence type="ECO:0000313" key="3">
    <source>
        <dbReference type="EMBL" id="MFC7306726.1"/>
    </source>
</evidence>
<dbReference type="Proteomes" id="UP001596523">
    <property type="component" value="Unassembled WGS sequence"/>
</dbReference>
<sequence length="128" mass="13866">MRRPRSFPTLLAGLALLVGLPVALPAEAASPAARESPAAAPSRAETAETAAERPFGAECRTRVDGSHVVAYCHNPYPETDRVSLHIECERWWDIDTDSARVATGPAMTVQLSGRCWKEIGSAWVSHTR</sequence>
<accession>A0ABW2JME0</accession>
<reference evidence="4" key="1">
    <citation type="journal article" date="2019" name="Int. J. Syst. Evol. Microbiol.">
        <title>The Global Catalogue of Microorganisms (GCM) 10K type strain sequencing project: providing services to taxonomists for standard genome sequencing and annotation.</title>
        <authorList>
            <consortium name="The Broad Institute Genomics Platform"/>
            <consortium name="The Broad Institute Genome Sequencing Center for Infectious Disease"/>
            <person name="Wu L."/>
            <person name="Ma J."/>
        </authorList>
    </citation>
    <scope>NUCLEOTIDE SEQUENCE [LARGE SCALE GENOMIC DNA]</scope>
    <source>
        <strain evidence="4">SYNS20</strain>
    </source>
</reference>
<evidence type="ECO:0000313" key="4">
    <source>
        <dbReference type="Proteomes" id="UP001596523"/>
    </source>
</evidence>
<dbReference type="EMBL" id="JBHTCF010000008">
    <property type="protein sequence ID" value="MFC7306726.1"/>
    <property type="molecule type" value="Genomic_DNA"/>
</dbReference>